<proteinExistence type="predicted"/>
<keyword evidence="2" id="KW-1185">Reference proteome</keyword>
<organism evidence="1 2">
    <name type="scientific">Allosaccharopolyspora coralli</name>
    <dbReference type="NCBI Taxonomy" id="2665642"/>
    <lineage>
        <taxon>Bacteria</taxon>
        <taxon>Bacillati</taxon>
        <taxon>Actinomycetota</taxon>
        <taxon>Actinomycetes</taxon>
        <taxon>Pseudonocardiales</taxon>
        <taxon>Pseudonocardiaceae</taxon>
        <taxon>Allosaccharopolyspora</taxon>
    </lineage>
</organism>
<dbReference type="AlphaFoldDB" id="A0A5Q3Q7B8"/>
<evidence type="ECO:0000313" key="2">
    <source>
        <dbReference type="Proteomes" id="UP000371041"/>
    </source>
</evidence>
<dbReference type="KEGG" id="sace:GIY23_05440"/>
<gene>
    <name evidence="1" type="ORF">GIY23_05440</name>
</gene>
<reference evidence="2" key="1">
    <citation type="submission" date="2019-11" db="EMBL/GenBank/DDBJ databases">
        <title>The complete genome sequence of Saccharopolyspora sp. E2A.</title>
        <authorList>
            <person name="Zhang G."/>
        </authorList>
    </citation>
    <scope>NUCLEOTIDE SEQUENCE [LARGE SCALE GENOMIC DNA]</scope>
    <source>
        <strain evidence="2">E2A</strain>
    </source>
</reference>
<protein>
    <submittedName>
        <fullName evidence="1">Uncharacterized protein</fullName>
    </submittedName>
</protein>
<evidence type="ECO:0000313" key="1">
    <source>
        <dbReference type="EMBL" id="QGK69054.1"/>
    </source>
</evidence>
<dbReference type="Proteomes" id="UP000371041">
    <property type="component" value="Chromosome"/>
</dbReference>
<name>A0A5Q3Q7B8_9PSEU</name>
<dbReference type="EMBL" id="CP045929">
    <property type="protein sequence ID" value="QGK69054.1"/>
    <property type="molecule type" value="Genomic_DNA"/>
</dbReference>
<accession>A0A5Q3Q7B8</accession>
<sequence length="62" mass="6714">MTGASSRSHGDDCASMLARYGELAAELEDETDPARCRALRQRLAELDTAIDAVLQRATHPSL</sequence>
<dbReference type="RefSeq" id="WP_154075655.1">
    <property type="nucleotide sequence ID" value="NZ_CP045929.1"/>
</dbReference>